<protein>
    <submittedName>
        <fullName evidence="2">Uncharacterized protein</fullName>
    </submittedName>
</protein>
<feature type="region of interest" description="Disordered" evidence="1">
    <location>
        <begin position="62"/>
        <end position="110"/>
    </location>
</feature>
<gene>
    <name evidence="2" type="ORF">Tdes44962_MAKER02580</name>
</gene>
<name>A0A9W7ST36_9PEZI</name>
<dbReference type="AlphaFoldDB" id="A0A9W7ST36"/>
<evidence type="ECO:0000313" key="3">
    <source>
        <dbReference type="Proteomes" id="UP001138500"/>
    </source>
</evidence>
<evidence type="ECO:0000256" key="1">
    <source>
        <dbReference type="SAM" id="MobiDB-lite"/>
    </source>
</evidence>
<reference evidence="2 3" key="1">
    <citation type="journal article" date="2018" name="IMA Fungus">
        <title>IMA Genome-F 10: Nine draft genome sequences of Claviceps purpurea s.lat., including C. arundinis, C. humidiphila, and C. cf. spartinae, pseudomolecules for the pitch canker pathogen Fusarium circinatum, draft genome of Davidsoniella eucalypti, Grosmannia galeiformis, Quambalaria eucalypti, and Teratosphaeria destructans.</title>
        <authorList>
            <person name="Wingfield B.D."/>
            <person name="Liu M."/>
            <person name="Nguyen H.D."/>
            <person name="Lane F.A."/>
            <person name="Morgan S.W."/>
            <person name="De Vos L."/>
            <person name="Wilken P.M."/>
            <person name="Duong T.A."/>
            <person name="Aylward J."/>
            <person name="Coetzee M.P."/>
            <person name="Dadej K."/>
            <person name="De Beer Z.W."/>
            <person name="Findlay W."/>
            <person name="Havenga M."/>
            <person name="Kolarik M."/>
            <person name="Menzies J.G."/>
            <person name="Naidoo K."/>
            <person name="Pochopski O."/>
            <person name="Shoukouhi P."/>
            <person name="Santana Q.C."/>
            <person name="Seifert K.A."/>
            <person name="Soal N."/>
            <person name="Steenkamp E.T."/>
            <person name="Tatham C.T."/>
            <person name="van der Nest M.A."/>
            <person name="Wingfield M.J."/>
        </authorList>
    </citation>
    <scope>NUCLEOTIDE SEQUENCE [LARGE SCALE GENOMIC DNA]</scope>
    <source>
        <strain evidence="2">CMW44962</strain>
    </source>
</reference>
<keyword evidence="3" id="KW-1185">Reference proteome</keyword>
<sequence>MAGDHSSFSFDTVAVLVAVLNQKGVSIGMKEFKMMSALDGERGASSFDHQFRAVKKRANELKAQLGDGAQASPAKATPRKGGKKAAGGEEETPASKKRGQSLCGWFGWGV</sequence>
<evidence type="ECO:0000313" key="2">
    <source>
        <dbReference type="EMBL" id="KAH9828030.1"/>
    </source>
</evidence>
<reference evidence="2 3" key="2">
    <citation type="journal article" date="2021" name="Curr. Genet.">
        <title>Genetic response to nitrogen starvation in the aggressive Eucalyptus foliar pathogen Teratosphaeria destructans.</title>
        <authorList>
            <person name="Havenga M."/>
            <person name="Wingfield B.D."/>
            <person name="Wingfield M.J."/>
            <person name="Dreyer L.L."/>
            <person name="Roets F."/>
            <person name="Aylward J."/>
        </authorList>
    </citation>
    <scope>NUCLEOTIDE SEQUENCE [LARGE SCALE GENOMIC DNA]</scope>
    <source>
        <strain evidence="2">CMW44962</strain>
    </source>
</reference>
<dbReference type="EMBL" id="RIBY02001834">
    <property type="protein sequence ID" value="KAH9828030.1"/>
    <property type="molecule type" value="Genomic_DNA"/>
</dbReference>
<dbReference type="Proteomes" id="UP001138500">
    <property type="component" value="Unassembled WGS sequence"/>
</dbReference>
<comment type="caution">
    <text evidence="2">The sequence shown here is derived from an EMBL/GenBank/DDBJ whole genome shotgun (WGS) entry which is preliminary data.</text>
</comment>
<dbReference type="OrthoDB" id="3938057at2759"/>
<proteinExistence type="predicted"/>
<organism evidence="2 3">
    <name type="scientific">Teratosphaeria destructans</name>
    <dbReference type="NCBI Taxonomy" id="418781"/>
    <lineage>
        <taxon>Eukaryota</taxon>
        <taxon>Fungi</taxon>
        <taxon>Dikarya</taxon>
        <taxon>Ascomycota</taxon>
        <taxon>Pezizomycotina</taxon>
        <taxon>Dothideomycetes</taxon>
        <taxon>Dothideomycetidae</taxon>
        <taxon>Mycosphaerellales</taxon>
        <taxon>Teratosphaeriaceae</taxon>
        <taxon>Teratosphaeria</taxon>
    </lineage>
</organism>
<accession>A0A9W7ST36</accession>